<dbReference type="AlphaFoldDB" id="A0A934TY61"/>
<dbReference type="Proteomes" id="UP000633365">
    <property type="component" value="Unassembled WGS sequence"/>
</dbReference>
<reference evidence="18" key="1">
    <citation type="submission" date="2021-01" db="EMBL/GenBank/DDBJ databases">
        <title>Genome public.</title>
        <authorList>
            <person name="Liu C."/>
            <person name="Sun Q."/>
        </authorList>
    </citation>
    <scope>NUCLEOTIDE SEQUENCE</scope>
    <source>
        <strain evidence="18">M6</strain>
    </source>
</reference>
<evidence type="ECO:0000313" key="18">
    <source>
        <dbReference type="EMBL" id="MBK6087721.1"/>
    </source>
</evidence>
<dbReference type="SUPFAM" id="SSF69189">
    <property type="entry name" value="Penicillin-binding protein associated domain"/>
    <property type="match status" value="1"/>
</dbReference>
<dbReference type="InterPro" id="IPR015956">
    <property type="entry name" value="Peniciliin-bd_prot_C_sf"/>
</dbReference>
<name>A0A934TY61_9FIRM</name>
<dbReference type="InterPro" id="IPR018044">
    <property type="entry name" value="Peptidase_S11"/>
</dbReference>
<dbReference type="GO" id="GO:0008360">
    <property type="term" value="P:regulation of cell shape"/>
    <property type="evidence" value="ECO:0007669"/>
    <property type="project" value="UniProtKB-KW"/>
</dbReference>
<dbReference type="PRINTS" id="PR00725">
    <property type="entry name" value="DADACBPTASE1"/>
</dbReference>
<dbReference type="SMART" id="SM00936">
    <property type="entry name" value="PBP5_C"/>
    <property type="match status" value="1"/>
</dbReference>
<feature type="active site" evidence="13">
    <location>
        <position position="112"/>
    </location>
</feature>
<dbReference type="InterPro" id="IPR012907">
    <property type="entry name" value="Peptidase_S11_C"/>
</dbReference>
<evidence type="ECO:0000313" key="19">
    <source>
        <dbReference type="Proteomes" id="UP000633365"/>
    </source>
</evidence>
<sequence>MKKLFSLLLSWLICVLSTLSVHAEEVPVAAAAYVLYCPDNGKILLSQNADQQLPMASTTKIMTTLLTLEEAAVDNRVVEFTDEMAAEGSSMYLKKGEKVTLYDLAVGMMMQSGNDAANAAAIAISGSTEAFADLMNEKAAVIGMKHTRFVTPSGLDDDLHYSTAYDMALLMAYAMRNEDFAFITSQTSMEVRFIYPADKFITYPNHNKLLRMYKDCIGGKTGFTDQAGRCLVTAARRDDLTLIAVTLNDRSDWGDHTELYEEGFSRYKAMTVDTDRDSIGVVGGEADSVSLNTEEIRVVVPADAEDVSTQVYLPVFLYAPIAEDMCVGKVVCTADGEVLSQAPIKTAQAVDQDHQKRSLFTYIKDLLHWHS</sequence>
<keyword evidence="9" id="KW-0133">Cell shape</keyword>
<evidence type="ECO:0000256" key="12">
    <source>
        <dbReference type="ARBA" id="ARBA00034000"/>
    </source>
</evidence>
<evidence type="ECO:0000256" key="6">
    <source>
        <dbReference type="ARBA" id="ARBA00022670"/>
    </source>
</evidence>
<dbReference type="InterPro" id="IPR001967">
    <property type="entry name" value="Peptidase_S11_N"/>
</dbReference>
<comment type="caution">
    <text evidence="18">The sequence shown here is derived from an EMBL/GenBank/DDBJ whole genome shotgun (WGS) entry which is preliminary data.</text>
</comment>
<organism evidence="18 19">
    <name type="scientific">Ruminococcus difficilis</name>
    <dbReference type="NCBI Taxonomy" id="2763069"/>
    <lineage>
        <taxon>Bacteria</taxon>
        <taxon>Bacillati</taxon>
        <taxon>Bacillota</taxon>
        <taxon>Clostridia</taxon>
        <taxon>Eubacteriales</taxon>
        <taxon>Oscillospiraceae</taxon>
        <taxon>Ruminococcus</taxon>
    </lineage>
</organism>
<evidence type="ECO:0000256" key="4">
    <source>
        <dbReference type="ARBA" id="ARBA00012448"/>
    </source>
</evidence>
<evidence type="ECO:0000256" key="8">
    <source>
        <dbReference type="ARBA" id="ARBA00022801"/>
    </source>
</evidence>
<evidence type="ECO:0000256" key="9">
    <source>
        <dbReference type="ARBA" id="ARBA00022960"/>
    </source>
</evidence>
<accession>A0A934TY61</accession>
<dbReference type="InterPro" id="IPR037167">
    <property type="entry name" value="Peptidase_S11_C_sf"/>
</dbReference>
<evidence type="ECO:0000256" key="16">
    <source>
        <dbReference type="SAM" id="SignalP"/>
    </source>
</evidence>
<protein>
    <recommendedName>
        <fullName evidence="4">serine-type D-Ala-D-Ala carboxypeptidase</fullName>
        <ecNumber evidence="4">3.4.16.4</ecNumber>
    </recommendedName>
</protein>
<evidence type="ECO:0000256" key="11">
    <source>
        <dbReference type="ARBA" id="ARBA00023316"/>
    </source>
</evidence>
<feature type="chain" id="PRO_5037578270" description="serine-type D-Ala-D-Ala carboxypeptidase" evidence="16">
    <location>
        <begin position="24"/>
        <end position="371"/>
    </location>
</feature>
<evidence type="ECO:0000256" key="14">
    <source>
        <dbReference type="PIRSR" id="PIRSR618044-2"/>
    </source>
</evidence>
<keyword evidence="8" id="KW-0378">Hydrolase</keyword>
<keyword evidence="11" id="KW-0961">Cell wall biogenesis/degradation</keyword>
<dbReference type="PANTHER" id="PTHR21581:SF33">
    <property type="entry name" value="D-ALANYL-D-ALANINE CARBOXYPEPTIDASE DACB"/>
    <property type="match status" value="1"/>
</dbReference>
<comment type="function">
    <text evidence="1">Removes C-terminal D-alanyl residues from sugar-peptide cell wall precursors.</text>
</comment>
<feature type="active site" description="Proton acceptor" evidence="13">
    <location>
        <position position="60"/>
    </location>
</feature>
<evidence type="ECO:0000256" key="15">
    <source>
        <dbReference type="RuleBase" id="RU004016"/>
    </source>
</evidence>
<dbReference type="Pfam" id="PF07943">
    <property type="entry name" value="PBP5_C"/>
    <property type="match status" value="1"/>
</dbReference>
<dbReference type="Pfam" id="PF00768">
    <property type="entry name" value="Peptidase_S11"/>
    <property type="match status" value="1"/>
</dbReference>
<keyword evidence="10" id="KW-0573">Peptidoglycan synthesis</keyword>
<dbReference type="GO" id="GO:0009002">
    <property type="term" value="F:serine-type D-Ala-D-Ala carboxypeptidase activity"/>
    <property type="evidence" value="ECO:0007669"/>
    <property type="project" value="UniProtKB-EC"/>
</dbReference>
<dbReference type="Gene3D" id="2.60.410.10">
    <property type="entry name" value="D-Ala-D-Ala carboxypeptidase, C-terminal domain"/>
    <property type="match status" value="1"/>
</dbReference>
<evidence type="ECO:0000256" key="10">
    <source>
        <dbReference type="ARBA" id="ARBA00022984"/>
    </source>
</evidence>
<feature type="binding site" evidence="14">
    <location>
        <position position="220"/>
    </location>
    <ligand>
        <name>substrate</name>
    </ligand>
</feature>
<comment type="catalytic activity">
    <reaction evidence="12">
        <text>Preferential cleavage: (Ac)2-L-Lys-D-Ala-|-D-Ala. Also transpeptidation of peptidyl-alanyl moieties that are N-acyl substituents of D-alanine.</text>
        <dbReference type="EC" id="3.4.16.4"/>
    </reaction>
</comment>
<proteinExistence type="inferred from homology"/>
<dbReference type="GO" id="GO:0009252">
    <property type="term" value="P:peptidoglycan biosynthetic process"/>
    <property type="evidence" value="ECO:0007669"/>
    <property type="project" value="UniProtKB-KW"/>
</dbReference>
<evidence type="ECO:0000256" key="13">
    <source>
        <dbReference type="PIRSR" id="PIRSR618044-1"/>
    </source>
</evidence>
<gene>
    <name evidence="18" type="ORF">JKK62_03475</name>
</gene>
<dbReference type="RefSeq" id="WP_186833497.1">
    <property type="nucleotide sequence ID" value="NZ_JAEQMG010000041.1"/>
</dbReference>
<evidence type="ECO:0000256" key="1">
    <source>
        <dbReference type="ARBA" id="ARBA00003217"/>
    </source>
</evidence>
<feature type="signal peptide" evidence="16">
    <location>
        <begin position="1"/>
        <end position="23"/>
    </location>
</feature>
<dbReference type="GO" id="GO:0006508">
    <property type="term" value="P:proteolysis"/>
    <property type="evidence" value="ECO:0007669"/>
    <property type="project" value="UniProtKB-KW"/>
</dbReference>
<evidence type="ECO:0000256" key="7">
    <source>
        <dbReference type="ARBA" id="ARBA00022729"/>
    </source>
</evidence>
<evidence type="ECO:0000256" key="5">
    <source>
        <dbReference type="ARBA" id="ARBA00022645"/>
    </source>
</evidence>
<keyword evidence="5 18" id="KW-0121">Carboxypeptidase</keyword>
<feature type="domain" description="Peptidase S11 D-Ala-D-Ala carboxypeptidase A C-terminal" evidence="17">
    <location>
        <begin position="264"/>
        <end position="352"/>
    </location>
</feature>
<evidence type="ECO:0000256" key="2">
    <source>
        <dbReference type="ARBA" id="ARBA00004752"/>
    </source>
</evidence>
<dbReference type="EC" id="3.4.16.4" evidence="4"/>
<dbReference type="PANTHER" id="PTHR21581">
    <property type="entry name" value="D-ALANYL-D-ALANINE CARBOXYPEPTIDASE"/>
    <property type="match status" value="1"/>
</dbReference>
<comment type="similarity">
    <text evidence="3 15">Belongs to the peptidase S11 family.</text>
</comment>
<dbReference type="GO" id="GO:0071555">
    <property type="term" value="P:cell wall organization"/>
    <property type="evidence" value="ECO:0007669"/>
    <property type="project" value="UniProtKB-KW"/>
</dbReference>
<feature type="active site" description="Acyl-ester intermediate" evidence="13">
    <location>
        <position position="57"/>
    </location>
</feature>
<keyword evidence="19" id="KW-1185">Reference proteome</keyword>
<dbReference type="Gene3D" id="3.40.710.10">
    <property type="entry name" value="DD-peptidase/beta-lactamase superfamily"/>
    <property type="match status" value="1"/>
</dbReference>
<dbReference type="EMBL" id="JAEQMG010000041">
    <property type="protein sequence ID" value="MBK6087721.1"/>
    <property type="molecule type" value="Genomic_DNA"/>
</dbReference>
<evidence type="ECO:0000259" key="17">
    <source>
        <dbReference type="SMART" id="SM00936"/>
    </source>
</evidence>
<comment type="pathway">
    <text evidence="2">Cell wall biogenesis; peptidoglycan biosynthesis.</text>
</comment>
<dbReference type="InterPro" id="IPR012338">
    <property type="entry name" value="Beta-lactam/transpept-like"/>
</dbReference>
<keyword evidence="6" id="KW-0645">Protease</keyword>
<dbReference type="SUPFAM" id="SSF56601">
    <property type="entry name" value="beta-lactamase/transpeptidase-like"/>
    <property type="match status" value="1"/>
</dbReference>
<evidence type="ECO:0000256" key="3">
    <source>
        <dbReference type="ARBA" id="ARBA00007164"/>
    </source>
</evidence>
<keyword evidence="7 16" id="KW-0732">Signal</keyword>